<dbReference type="SUPFAM" id="SSF75620">
    <property type="entry name" value="Release factor"/>
    <property type="match status" value="1"/>
</dbReference>
<dbReference type="InterPro" id="IPR005139">
    <property type="entry name" value="PCRF"/>
</dbReference>
<evidence type="ECO:0000256" key="5">
    <source>
        <dbReference type="ARBA" id="ARBA00022490"/>
    </source>
</evidence>
<evidence type="ECO:0000256" key="4">
    <source>
        <dbReference type="ARBA" id="ARBA00022481"/>
    </source>
</evidence>
<dbReference type="PANTHER" id="PTHR43804">
    <property type="entry name" value="LD18447P"/>
    <property type="match status" value="1"/>
</dbReference>
<dbReference type="InterPro" id="IPR050057">
    <property type="entry name" value="Prokaryotic/Mito_RF"/>
</dbReference>
<dbReference type="FunFam" id="3.30.70.1660:FF:000002">
    <property type="entry name" value="Peptide chain release factor 1"/>
    <property type="match status" value="1"/>
</dbReference>
<comment type="subcellular location">
    <subcellularLocation>
        <location evidence="2 7">Cytoplasm</location>
    </subcellularLocation>
</comment>
<dbReference type="HAMAP" id="MF_00093">
    <property type="entry name" value="Rel_fac_1"/>
    <property type="match status" value="1"/>
</dbReference>
<dbReference type="InterPro" id="IPR045853">
    <property type="entry name" value="Pep_chain_release_fac_I_sf"/>
</dbReference>
<organism evidence="10 11">
    <name type="scientific">Rhodobium orientis</name>
    <dbReference type="NCBI Taxonomy" id="34017"/>
    <lineage>
        <taxon>Bacteria</taxon>
        <taxon>Pseudomonadati</taxon>
        <taxon>Pseudomonadota</taxon>
        <taxon>Alphaproteobacteria</taxon>
        <taxon>Hyphomicrobiales</taxon>
        <taxon>Rhodobiaceae</taxon>
        <taxon>Rhodobium</taxon>
    </lineage>
</organism>
<dbReference type="SMART" id="SM00937">
    <property type="entry name" value="PCRF"/>
    <property type="match status" value="1"/>
</dbReference>
<dbReference type="FunFam" id="3.30.160.20:FF:000004">
    <property type="entry name" value="Peptide chain release factor 1"/>
    <property type="match status" value="1"/>
</dbReference>
<dbReference type="Proteomes" id="UP000249299">
    <property type="component" value="Unassembled WGS sequence"/>
</dbReference>
<gene>
    <name evidence="7" type="primary">prfA</name>
    <name evidence="10" type="ORF">CH339_19635</name>
</gene>
<protein>
    <recommendedName>
        <fullName evidence="7 8">Peptide chain release factor 1</fullName>
        <shortName evidence="7">RF-1</shortName>
    </recommendedName>
</protein>
<feature type="domain" description="Prokaryotic-type class I peptide chain release factors" evidence="9">
    <location>
        <begin position="226"/>
        <end position="242"/>
    </location>
</feature>
<dbReference type="InterPro" id="IPR000352">
    <property type="entry name" value="Pep_chain_release_fac_I"/>
</dbReference>
<comment type="PTM">
    <text evidence="7">Methylated by PrmC. Methylation increases the termination efficiency of RF1.</text>
</comment>
<keyword evidence="5 7" id="KW-0963">Cytoplasm</keyword>
<dbReference type="Gene3D" id="6.10.140.1950">
    <property type="match status" value="1"/>
</dbReference>
<dbReference type="AlphaFoldDB" id="A0A327JNV3"/>
<evidence type="ECO:0000256" key="2">
    <source>
        <dbReference type="ARBA" id="ARBA00004496"/>
    </source>
</evidence>
<evidence type="ECO:0000259" key="9">
    <source>
        <dbReference type="PROSITE" id="PS00745"/>
    </source>
</evidence>
<dbReference type="Gene3D" id="3.30.160.20">
    <property type="match status" value="1"/>
</dbReference>
<evidence type="ECO:0000256" key="6">
    <source>
        <dbReference type="ARBA" id="ARBA00022917"/>
    </source>
</evidence>
<keyword evidence="6 7" id="KW-0648">Protein biosynthesis</keyword>
<proteinExistence type="inferred from homology"/>
<dbReference type="InterPro" id="IPR004373">
    <property type="entry name" value="RF-1"/>
</dbReference>
<dbReference type="OrthoDB" id="9806673at2"/>
<comment type="similarity">
    <text evidence="3 7">Belongs to the prokaryotic/mitochondrial release factor family.</text>
</comment>
<dbReference type="Gene3D" id="3.30.70.1660">
    <property type="match status" value="1"/>
</dbReference>
<evidence type="ECO:0000313" key="11">
    <source>
        <dbReference type="Proteomes" id="UP000249299"/>
    </source>
</evidence>
<dbReference type="GO" id="GO:0016149">
    <property type="term" value="F:translation release factor activity, codon specific"/>
    <property type="evidence" value="ECO:0007669"/>
    <property type="project" value="UniProtKB-UniRule"/>
</dbReference>
<evidence type="ECO:0000256" key="1">
    <source>
        <dbReference type="ARBA" id="ARBA00002986"/>
    </source>
</evidence>
<dbReference type="PANTHER" id="PTHR43804:SF7">
    <property type="entry name" value="LD18447P"/>
    <property type="match status" value="1"/>
</dbReference>
<dbReference type="Pfam" id="PF03462">
    <property type="entry name" value="PCRF"/>
    <property type="match status" value="1"/>
</dbReference>
<feature type="modified residue" description="N5-methylglutamine" evidence="7">
    <location>
        <position position="233"/>
    </location>
</feature>
<accession>A0A327JNV3</accession>
<dbReference type="FunFam" id="3.30.70.1660:FF:000004">
    <property type="entry name" value="Peptide chain release factor 1"/>
    <property type="match status" value="1"/>
</dbReference>
<dbReference type="RefSeq" id="WP_111436092.1">
    <property type="nucleotide sequence ID" value="NZ_JACIGG010000035.1"/>
</dbReference>
<dbReference type="NCBIfam" id="NF001859">
    <property type="entry name" value="PRK00591.1"/>
    <property type="match status" value="1"/>
</dbReference>
<dbReference type="Pfam" id="PF00472">
    <property type="entry name" value="RF-1"/>
    <property type="match status" value="1"/>
</dbReference>
<evidence type="ECO:0000256" key="3">
    <source>
        <dbReference type="ARBA" id="ARBA00010835"/>
    </source>
</evidence>
<evidence type="ECO:0000313" key="10">
    <source>
        <dbReference type="EMBL" id="RAI25088.1"/>
    </source>
</evidence>
<keyword evidence="11" id="KW-1185">Reference proteome</keyword>
<reference evidence="10 11" key="1">
    <citation type="submission" date="2017-07" db="EMBL/GenBank/DDBJ databases">
        <title>Draft Genome Sequences of Select Purple Nonsulfur Bacteria.</title>
        <authorList>
            <person name="Lasarre B."/>
            <person name="Mckinlay J.B."/>
        </authorList>
    </citation>
    <scope>NUCLEOTIDE SEQUENCE [LARGE SCALE GENOMIC DNA]</scope>
    <source>
        <strain evidence="10 11">DSM 11290</strain>
    </source>
</reference>
<keyword evidence="4 7" id="KW-0488">Methylation</keyword>
<sequence>MLAQEKLDSLTTRFNGLEHAMAENPDPETYVRLSREYAEMQPVVEKIRALEAARADLSGLDELLADGETDAEMRELAEAERPELEETVERLLQEIQFALLPKDVADDKNVIIEVRAGTGGDEAALFAGDLYRMYERYAALRGWKVEEMSATEGEVGGYKEIIATITGAGVFARLKFESGVHRVQRVPATESGGRIHTSAATVAVLPKAEDVDIEIRNEDIRIDTMRASGAGGQHVNTTDSAVRITHIPTGIVVVQAEKSQHQNRARAMEILRTRLFDMERQKAADERAEARRVQVGSGDRSERIRTYNFPQGRVTDHRIGLTLYKLNEILIGEGLDELIDALITDHQATLLAAVEEDA</sequence>
<evidence type="ECO:0000256" key="8">
    <source>
        <dbReference type="NCBIfam" id="TIGR00019"/>
    </source>
</evidence>
<comment type="caution">
    <text evidence="10">The sequence shown here is derived from an EMBL/GenBank/DDBJ whole genome shotgun (WGS) entry which is preliminary data.</text>
</comment>
<evidence type="ECO:0000256" key="7">
    <source>
        <dbReference type="HAMAP-Rule" id="MF_00093"/>
    </source>
</evidence>
<dbReference type="GO" id="GO:0005829">
    <property type="term" value="C:cytosol"/>
    <property type="evidence" value="ECO:0007669"/>
    <property type="project" value="UniProtKB-ARBA"/>
</dbReference>
<dbReference type="NCBIfam" id="TIGR00019">
    <property type="entry name" value="prfA"/>
    <property type="match status" value="1"/>
</dbReference>
<dbReference type="EMBL" id="NPEV01000056">
    <property type="protein sequence ID" value="RAI25088.1"/>
    <property type="molecule type" value="Genomic_DNA"/>
</dbReference>
<comment type="function">
    <text evidence="1 7">Peptide chain release factor 1 directs the termination of translation in response to the peptide chain termination codons UAG and UAA.</text>
</comment>
<dbReference type="PROSITE" id="PS00745">
    <property type="entry name" value="RF_PROK_I"/>
    <property type="match status" value="1"/>
</dbReference>
<name>A0A327JNV3_9HYPH</name>